<feature type="transmembrane region" description="Helical" evidence="2">
    <location>
        <begin position="268"/>
        <end position="296"/>
    </location>
</feature>
<proteinExistence type="predicted"/>
<feature type="transmembrane region" description="Helical" evidence="2">
    <location>
        <begin position="469"/>
        <end position="485"/>
    </location>
</feature>
<dbReference type="RefSeq" id="WP_369667430.1">
    <property type="nucleotide sequence ID" value="NZ_JBDKXB010000015.1"/>
</dbReference>
<evidence type="ECO:0000256" key="2">
    <source>
        <dbReference type="SAM" id="Phobius"/>
    </source>
</evidence>
<keyword evidence="2" id="KW-1133">Transmembrane helix</keyword>
<feature type="transmembrane region" description="Helical" evidence="2">
    <location>
        <begin position="175"/>
        <end position="193"/>
    </location>
</feature>
<keyword evidence="1" id="KW-1003">Cell membrane</keyword>
<feature type="transmembrane region" description="Helical" evidence="2">
    <location>
        <begin position="38"/>
        <end position="58"/>
    </location>
</feature>
<feature type="transmembrane region" description="Helical" evidence="2">
    <location>
        <begin position="535"/>
        <end position="558"/>
    </location>
</feature>
<comment type="subcellular location">
    <subcellularLocation>
        <location evidence="1">Cell inner membrane</location>
        <topology evidence="1">Multi-pass membrane protein</topology>
    </subcellularLocation>
</comment>
<dbReference type="InterPro" id="IPR011853">
    <property type="entry name" value="TRAP_DctM-Dct_fused"/>
</dbReference>
<organism evidence="4 5">
    <name type="scientific">Thioalkalicoccus limnaeus</name>
    <dbReference type="NCBI Taxonomy" id="120681"/>
    <lineage>
        <taxon>Bacteria</taxon>
        <taxon>Pseudomonadati</taxon>
        <taxon>Pseudomonadota</taxon>
        <taxon>Gammaproteobacteria</taxon>
        <taxon>Chromatiales</taxon>
        <taxon>Chromatiaceae</taxon>
        <taxon>Thioalkalicoccus</taxon>
    </lineage>
</organism>
<dbReference type="PANTHER" id="PTHR43849:SF2">
    <property type="entry name" value="BLL3936 PROTEIN"/>
    <property type="match status" value="1"/>
</dbReference>
<evidence type="ECO:0000259" key="3">
    <source>
        <dbReference type="Pfam" id="PF06808"/>
    </source>
</evidence>
<feature type="transmembrane region" description="Helical" evidence="2">
    <location>
        <begin position="64"/>
        <end position="83"/>
    </location>
</feature>
<comment type="function">
    <text evidence="1">Part of the tripartite ATP-independent periplasmic (TRAP) transport system.</text>
</comment>
<evidence type="ECO:0000256" key="1">
    <source>
        <dbReference type="RuleBase" id="RU369079"/>
    </source>
</evidence>
<keyword evidence="2" id="KW-0472">Membrane</keyword>
<keyword evidence="1" id="KW-0997">Cell inner membrane</keyword>
<accession>A0ABV4BHT5</accession>
<evidence type="ECO:0000313" key="5">
    <source>
        <dbReference type="Proteomes" id="UP001564408"/>
    </source>
</evidence>
<keyword evidence="2" id="KW-0812">Transmembrane</keyword>
<feature type="transmembrane region" description="Helical" evidence="2">
    <location>
        <begin position="687"/>
        <end position="718"/>
    </location>
</feature>
<dbReference type="NCBIfam" id="TIGR02123">
    <property type="entry name" value="TRAP_fused"/>
    <property type="match status" value="1"/>
</dbReference>
<feature type="transmembrane region" description="Helical" evidence="2">
    <location>
        <begin position="446"/>
        <end position="463"/>
    </location>
</feature>
<feature type="transmembrane region" description="Helical" evidence="2">
    <location>
        <begin position="565"/>
        <end position="595"/>
    </location>
</feature>
<dbReference type="Pfam" id="PF06808">
    <property type="entry name" value="DctM"/>
    <property type="match status" value="1"/>
</dbReference>
<dbReference type="EMBL" id="JBDKXB010000015">
    <property type="protein sequence ID" value="MEY6433043.1"/>
    <property type="molecule type" value="Genomic_DNA"/>
</dbReference>
<name>A0ABV4BHT5_9GAMM</name>
<dbReference type="PANTHER" id="PTHR43849">
    <property type="entry name" value="BLL3936 PROTEIN"/>
    <property type="match status" value="1"/>
</dbReference>
<feature type="transmembrane region" description="Helical" evidence="2">
    <location>
        <begin position="228"/>
        <end position="247"/>
    </location>
</feature>
<gene>
    <name evidence="4" type="ORF">ABC977_11570</name>
</gene>
<feature type="transmembrane region" description="Helical" evidence="2">
    <location>
        <begin position="506"/>
        <end position="529"/>
    </location>
</feature>
<feature type="transmembrane region" description="Helical" evidence="2">
    <location>
        <begin position="400"/>
        <end position="419"/>
    </location>
</feature>
<keyword evidence="5" id="KW-1185">Reference proteome</keyword>
<feature type="transmembrane region" description="Helical" evidence="2">
    <location>
        <begin position="633"/>
        <end position="651"/>
    </location>
</feature>
<feature type="domain" description="TRAP C4-dicarboxylate transport system permease DctM subunit" evidence="3">
    <location>
        <begin position="216"/>
        <end position="647"/>
    </location>
</feature>
<dbReference type="Proteomes" id="UP001564408">
    <property type="component" value="Unassembled WGS sequence"/>
</dbReference>
<feature type="transmembrane region" description="Helical" evidence="2">
    <location>
        <begin position="657"/>
        <end position="678"/>
    </location>
</feature>
<sequence length="734" mass="79206">MAKADPSSLADLSPEERRKVEELMQQDVKAERRVRGPWLWLTSLLGAAMVLTYFYGAGVQALDTQYHLGVYVLITFVLIFLLYPAGGRVAVAAMSLWAGALLAVVASSFWLFDSPTAFYDQITLFRETWEYDGLAEAWANDRGDLHLSLLLIVPFAAVLWPLDQWLSRRFRHAPTASDLIMALVIAAAILYWISQFEALNYRAGAENQLDRLVSIVGLLLALEVCRRVLGWAITLIGIAMIAFALFGPYLPELFAHRGFRFERLATSLFLTTNGVFGIMASVLATYVILFIFFGAFLQKSGAGKFFIELPLALTGRSAGGPAKVAVMSSALFGSVSGSAIANTVSSGSFTIPMMKRAGFKPHVAGAIEPAASIGGMFLPPIMGAGGFLMAELTGMPYSQIMLLSVGPALLYFLSVFFMVHFEAKKQGLTGLTDEGLPHWQQVLRDGWFYALPLVIITVLMLSGRSPGNAAFWATLSCIAVSWVRPETRMGPREIWEAIQIGARNTLIIGATIGVIGVIVGVISLTGMGLKFSDLVISLAGNSLFVALVLIAIASLVLGMGVPVTAAYLIIAVLAVPALGNYGVAVIAAHMIVYWLSQDSNITPPVCVAAYAGAAIAGSDPWKTGWTAFRFAKMLYVMPLLFAYVPAILLDGSPTEIIVAYFSATLGTIAFGAFAMGYLRRRTRLHEWLILGTATLLLYWPNLVSDAAGLALVAVVWWLQRDAKTPPAAGLVSTN</sequence>
<feature type="transmembrane region" description="Helical" evidence="2">
    <location>
        <begin position="363"/>
        <end position="388"/>
    </location>
</feature>
<comment type="caution">
    <text evidence="4">The sequence shown here is derived from an EMBL/GenBank/DDBJ whole genome shotgun (WGS) entry which is preliminary data.</text>
</comment>
<reference evidence="4 5" key="1">
    <citation type="submission" date="2024-05" db="EMBL/GenBank/DDBJ databases">
        <title>Genome Sequence and Characterization of the New Strain Purple Sulfur Bacterium of Genus Thioalkalicoccus.</title>
        <authorList>
            <person name="Bryantseva I.A."/>
            <person name="Kyndt J.A."/>
            <person name="Imhoff J.F."/>
        </authorList>
    </citation>
    <scope>NUCLEOTIDE SEQUENCE [LARGE SCALE GENOMIC DNA]</scope>
    <source>
        <strain evidence="4 5">Um2</strain>
    </source>
</reference>
<feature type="transmembrane region" description="Helical" evidence="2">
    <location>
        <begin position="90"/>
        <end position="112"/>
    </location>
</feature>
<evidence type="ECO:0000313" key="4">
    <source>
        <dbReference type="EMBL" id="MEY6433043.1"/>
    </source>
</evidence>
<protein>
    <submittedName>
        <fullName evidence="4">TRAP transporter permease</fullName>
    </submittedName>
</protein>
<feature type="transmembrane region" description="Helical" evidence="2">
    <location>
        <begin position="145"/>
        <end position="163"/>
    </location>
</feature>
<keyword evidence="1" id="KW-0813">Transport</keyword>
<dbReference type="InterPro" id="IPR010656">
    <property type="entry name" value="DctM"/>
</dbReference>